<dbReference type="CDD" id="cd00082">
    <property type="entry name" value="HisKA"/>
    <property type="match status" value="1"/>
</dbReference>
<name>A0A0R0D6E8_9GAMM</name>
<dbReference type="SMART" id="SM00388">
    <property type="entry name" value="HisKA"/>
    <property type="match status" value="1"/>
</dbReference>
<dbReference type="GO" id="GO:0000155">
    <property type="term" value="F:phosphorelay sensor kinase activity"/>
    <property type="evidence" value="ECO:0007669"/>
    <property type="project" value="InterPro"/>
</dbReference>
<gene>
    <name evidence="11" type="ORF">ABB30_15105</name>
</gene>
<keyword evidence="9" id="KW-0812">Transmembrane</keyword>
<feature type="transmembrane region" description="Helical" evidence="9">
    <location>
        <begin position="120"/>
        <end position="140"/>
    </location>
</feature>
<dbReference type="SMART" id="SM00387">
    <property type="entry name" value="HATPase_c"/>
    <property type="match status" value="1"/>
</dbReference>
<dbReference type="InterPro" id="IPR036097">
    <property type="entry name" value="HisK_dim/P_sf"/>
</dbReference>
<dbReference type="PANTHER" id="PTHR42878:SF7">
    <property type="entry name" value="SENSOR HISTIDINE KINASE GLRK"/>
    <property type="match status" value="1"/>
</dbReference>
<dbReference type="STRING" id="336566.ABB30_15105"/>
<dbReference type="AlphaFoldDB" id="A0A0R0D6E8"/>
<evidence type="ECO:0000256" key="1">
    <source>
        <dbReference type="ARBA" id="ARBA00000085"/>
    </source>
</evidence>
<feature type="domain" description="Histidine kinase" evidence="10">
    <location>
        <begin position="318"/>
        <end position="528"/>
    </location>
</feature>
<keyword evidence="9" id="KW-0472">Membrane</keyword>
<organism evidence="11 12">
    <name type="scientific">Stenotrophomonas ginsengisoli</name>
    <dbReference type="NCBI Taxonomy" id="336566"/>
    <lineage>
        <taxon>Bacteria</taxon>
        <taxon>Pseudomonadati</taxon>
        <taxon>Pseudomonadota</taxon>
        <taxon>Gammaproteobacteria</taxon>
        <taxon>Lysobacterales</taxon>
        <taxon>Lysobacteraceae</taxon>
        <taxon>Stenotrophomonas</taxon>
    </lineage>
</organism>
<dbReference type="Gene3D" id="1.10.287.130">
    <property type="match status" value="1"/>
</dbReference>
<dbReference type="InterPro" id="IPR050351">
    <property type="entry name" value="BphY/WalK/GraS-like"/>
</dbReference>
<feature type="transmembrane region" description="Helical" evidence="9">
    <location>
        <begin position="152"/>
        <end position="173"/>
    </location>
</feature>
<dbReference type="GO" id="GO:0005524">
    <property type="term" value="F:ATP binding"/>
    <property type="evidence" value="ECO:0007669"/>
    <property type="project" value="UniProtKB-KW"/>
</dbReference>
<dbReference type="Gene3D" id="3.30.565.10">
    <property type="entry name" value="Histidine kinase-like ATPase, C-terminal domain"/>
    <property type="match status" value="1"/>
</dbReference>
<dbReference type="Gene3D" id="3.30.450.20">
    <property type="entry name" value="PAS domain"/>
    <property type="match status" value="1"/>
</dbReference>
<dbReference type="GO" id="GO:0007234">
    <property type="term" value="P:osmosensory signaling via phosphorelay pathway"/>
    <property type="evidence" value="ECO:0007669"/>
    <property type="project" value="TreeGrafter"/>
</dbReference>
<dbReference type="InterPro" id="IPR003594">
    <property type="entry name" value="HATPase_dom"/>
</dbReference>
<evidence type="ECO:0000313" key="11">
    <source>
        <dbReference type="EMBL" id="KRG73815.1"/>
    </source>
</evidence>
<dbReference type="InterPro" id="IPR036890">
    <property type="entry name" value="HATPase_C_sf"/>
</dbReference>
<keyword evidence="8" id="KW-0902">Two-component regulatory system</keyword>
<dbReference type="PRINTS" id="PR00344">
    <property type="entry name" value="BCTRLSENSOR"/>
</dbReference>
<evidence type="ECO:0000256" key="7">
    <source>
        <dbReference type="ARBA" id="ARBA00022840"/>
    </source>
</evidence>
<dbReference type="PROSITE" id="PS50109">
    <property type="entry name" value="HIS_KIN"/>
    <property type="match status" value="1"/>
</dbReference>
<dbReference type="GO" id="GO:0030295">
    <property type="term" value="F:protein kinase activator activity"/>
    <property type="evidence" value="ECO:0007669"/>
    <property type="project" value="TreeGrafter"/>
</dbReference>
<dbReference type="PANTHER" id="PTHR42878">
    <property type="entry name" value="TWO-COMPONENT HISTIDINE KINASE"/>
    <property type="match status" value="1"/>
</dbReference>
<evidence type="ECO:0000256" key="3">
    <source>
        <dbReference type="ARBA" id="ARBA00022553"/>
    </source>
</evidence>
<dbReference type="SUPFAM" id="SSF55874">
    <property type="entry name" value="ATPase domain of HSP90 chaperone/DNA topoisomerase II/histidine kinase"/>
    <property type="match status" value="1"/>
</dbReference>
<keyword evidence="9" id="KW-1133">Transmembrane helix</keyword>
<keyword evidence="4" id="KW-0808">Transferase</keyword>
<dbReference type="GO" id="GO:0000156">
    <property type="term" value="F:phosphorelay response regulator activity"/>
    <property type="evidence" value="ECO:0007669"/>
    <property type="project" value="TreeGrafter"/>
</dbReference>
<feature type="transmembrane region" description="Helical" evidence="9">
    <location>
        <begin position="20"/>
        <end position="41"/>
    </location>
</feature>
<sequence>MNPSPLPPHHLDALPQREALAYSLYRLMIALLITALLFSPWTEVIGIPHQAELARPVALIYLTIAVWLTLRSQRWRFLEMGAFWGGLIDITAVTITLHSLPSAGTGLAMSLLVNLTVAALLLRLLPAMLLAVLAGAGLLLEHALRMVEGRDASTPVELGLFITSYLALAWFGYQQGARARQNRVLAEQRGAEVANLYEINELIIRRLRTGVLVVDADDRITLANEAAIVLLGEAAPSDNGSLPRLPPPLAVRLHRWRQGFDHELGPMRIAKGQIEVQPRFARLLADSDQALVFLDDTTVISRRAESLTLSAMGRFSASLAHEIRNPLAAINYATQLLEESPAIGAADRRLLQIIHQQCQRTNGIIESVLGLARRERAIPENIELNAFVRRFVEEYQTTMALEANSLDYVLTSGQATALADPRHLHQVLSTLVHNALHHGRSGNEPARVRLRVGVMERHAVIDCLDRGPGLAPALAEQLFRPFFTTSEHGTGLGLYIARELCRANQGQLEHVPMPAGGACFRITLPGAASITSH</sequence>
<dbReference type="PATRIC" id="fig|336566.3.peg.2656"/>
<comment type="caution">
    <text evidence="11">The sequence shown here is derived from an EMBL/GenBank/DDBJ whole genome shotgun (WGS) entry which is preliminary data.</text>
</comment>
<dbReference type="InterPro" id="IPR005467">
    <property type="entry name" value="His_kinase_dom"/>
</dbReference>
<dbReference type="Pfam" id="PF02518">
    <property type="entry name" value="HATPase_c"/>
    <property type="match status" value="1"/>
</dbReference>
<evidence type="ECO:0000256" key="5">
    <source>
        <dbReference type="ARBA" id="ARBA00022741"/>
    </source>
</evidence>
<protein>
    <recommendedName>
        <fullName evidence="2">histidine kinase</fullName>
        <ecNumber evidence="2">2.7.13.3</ecNumber>
    </recommendedName>
</protein>
<keyword evidence="5" id="KW-0547">Nucleotide-binding</keyword>
<keyword evidence="12" id="KW-1185">Reference proteome</keyword>
<dbReference type="InterPro" id="IPR003661">
    <property type="entry name" value="HisK_dim/P_dom"/>
</dbReference>
<dbReference type="Proteomes" id="UP000050956">
    <property type="component" value="Unassembled WGS sequence"/>
</dbReference>
<comment type="catalytic activity">
    <reaction evidence="1">
        <text>ATP + protein L-histidine = ADP + protein N-phospho-L-histidine.</text>
        <dbReference type="EC" id="2.7.13.3"/>
    </reaction>
</comment>
<evidence type="ECO:0000256" key="4">
    <source>
        <dbReference type="ARBA" id="ARBA00022679"/>
    </source>
</evidence>
<keyword evidence="3" id="KW-0597">Phosphoprotein</keyword>
<evidence type="ECO:0000313" key="12">
    <source>
        <dbReference type="Proteomes" id="UP000050956"/>
    </source>
</evidence>
<dbReference type="RefSeq" id="WP_057639138.1">
    <property type="nucleotide sequence ID" value="NZ_LDJM01000055.1"/>
</dbReference>
<feature type="transmembrane region" description="Helical" evidence="9">
    <location>
        <begin position="53"/>
        <end position="70"/>
    </location>
</feature>
<dbReference type="EC" id="2.7.13.3" evidence="2"/>
<dbReference type="InterPro" id="IPR004358">
    <property type="entry name" value="Sig_transdc_His_kin-like_C"/>
</dbReference>
<evidence type="ECO:0000259" key="10">
    <source>
        <dbReference type="PROSITE" id="PS50109"/>
    </source>
</evidence>
<keyword evidence="6" id="KW-0418">Kinase</keyword>
<reference evidence="11 12" key="1">
    <citation type="submission" date="2015-05" db="EMBL/GenBank/DDBJ databases">
        <title>Genome sequencing and analysis of members of genus Stenotrophomonas.</title>
        <authorList>
            <person name="Patil P.P."/>
            <person name="Midha S."/>
            <person name="Patil P.B."/>
        </authorList>
    </citation>
    <scope>NUCLEOTIDE SEQUENCE [LARGE SCALE GENOMIC DNA]</scope>
    <source>
        <strain evidence="11 12">DSM 24757</strain>
    </source>
</reference>
<evidence type="ECO:0000256" key="2">
    <source>
        <dbReference type="ARBA" id="ARBA00012438"/>
    </source>
</evidence>
<keyword evidence="7" id="KW-0067">ATP-binding</keyword>
<accession>A0A0R0D6E8</accession>
<proteinExistence type="predicted"/>
<evidence type="ECO:0000256" key="6">
    <source>
        <dbReference type="ARBA" id="ARBA00022777"/>
    </source>
</evidence>
<dbReference type="Pfam" id="PF00512">
    <property type="entry name" value="HisKA"/>
    <property type="match status" value="1"/>
</dbReference>
<dbReference type="SUPFAM" id="SSF47384">
    <property type="entry name" value="Homodimeric domain of signal transducing histidine kinase"/>
    <property type="match status" value="1"/>
</dbReference>
<evidence type="ECO:0000256" key="9">
    <source>
        <dbReference type="SAM" id="Phobius"/>
    </source>
</evidence>
<evidence type="ECO:0000256" key="8">
    <source>
        <dbReference type="ARBA" id="ARBA00023012"/>
    </source>
</evidence>
<dbReference type="EMBL" id="LDJM01000055">
    <property type="protein sequence ID" value="KRG73815.1"/>
    <property type="molecule type" value="Genomic_DNA"/>
</dbReference>